<dbReference type="AlphaFoldDB" id="F2QXH2"/>
<name>F2QXH2_KOMPC</name>
<evidence type="ECO:0000313" key="2">
    <source>
        <dbReference type="EMBL" id="CCA40100.1"/>
    </source>
</evidence>
<reference evidence="2 3" key="3">
    <citation type="journal article" date="2016" name="FEMS Yeast Res.">
        <title>Curation of the genome annotation of Pichia pastoris (Komagataella phaffii) CBS7435 from gene level to protein function.</title>
        <authorList>
            <person name="Valli M."/>
            <person name="Tatto N.E."/>
            <person name="Peymann A."/>
            <person name="Gruber C."/>
            <person name="Landes N."/>
            <person name="Ekker H."/>
            <person name="Thallinger G.G."/>
            <person name="Mattanovich D."/>
            <person name="Gasser B."/>
            <person name="Graf A.B."/>
        </authorList>
    </citation>
    <scope>GENOME REANNOTATION</scope>
    <source>
        <strain evidence="2 3">ATCC 76273 / CBS 7435 / CECT 11047 / NRRL Y-11430 / Wegner 21-1</strain>
    </source>
</reference>
<dbReference type="Proteomes" id="UP000006853">
    <property type="component" value="Chromosome 3"/>
</dbReference>
<feature type="chain" id="PRO_5003288952" evidence="1">
    <location>
        <begin position="20"/>
        <end position="505"/>
    </location>
</feature>
<gene>
    <name evidence="2" type="ordered locus">PP7435_Chr3-1157</name>
</gene>
<proteinExistence type="predicted"/>
<organism evidence="2 3">
    <name type="scientific">Komagataella phaffii (strain ATCC 76273 / CBS 7435 / CECT 11047 / NRRL Y-11430 / Wegner 21-1)</name>
    <name type="common">Yeast</name>
    <name type="synonym">Pichia pastoris</name>
    <dbReference type="NCBI Taxonomy" id="981350"/>
    <lineage>
        <taxon>Eukaryota</taxon>
        <taxon>Fungi</taxon>
        <taxon>Dikarya</taxon>
        <taxon>Ascomycota</taxon>
        <taxon>Saccharomycotina</taxon>
        <taxon>Pichiomycetes</taxon>
        <taxon>Pichiales</taxon>
        <taxon>Pichiaceae</taxon>
        <taxon>Komagataella</taxon>
    </lineage>
</organism>
<evidence type="ECO:0000256" key="1">
    <source>
        <dbReference type="SAM" id="SignalP"/>
    </source>
</evidence>
<accession>F2QXH2</accession>
<evidence type="ECO:0000313" key="3">
    <source>
        <dbReference type="Proteomes" id="UP000006853"/>
    </source>
</evidence>
<feature type="signal peptide" evidence="1">
    <location>
        <begin position="1"/>
        <end position="19"/>
    </location>
</feature>
<sequence length="505" mass="54747">MTKFTILLLVLLKFYSILAIEVDGSANGQPLAHPIVVEVHEATKWITHTSPWTGTPEAIRTVTGETPYEQKIARYDEFNPRLANREIIDCVAFCCGDATSSPSITEPESTATELPESYVTINRPWSLSWIPDVPPGSPYWSTSTIPPSGTEPGTVIIYFYLYDDARKRREINFGSTQPYHGRPKLLGSIEKRELCQCDAVCCLGDLSCEVYVTTTQPWTGTYETTYTITPTGSEPGTVIIETPELYVTTTQPWTGTYETTYTITPTGSEPGTVIVEIPVSYVNSTQISTSTYDTTDTVLSSGVEPGTIAIETPIVYLNTSVSAFSRPWTKIDTVTQFSSCAVCSKPETITVTPENPIDTVTIIISQPQSTSQSNTPTSFKANSTSAFSRFDEDSIPVFGSYSYEITVNIDVNTEDDTTTNLNADTTIIIGSLSAIRTVAGSSSNYHASNISPTINSQKTASSVVVHSDSSATVYQFSPSNGAPWLSVQISTLLSVVGTLLAAVLL</sequence>
<keyword evidence="1" id="KW-0732">Signal</keyword>
<protein>
    <submittedName>
        <fullName evidence="2">Uncharacterized protein</fullName>
    </submittedName>
</protein>
<dbReference type="HOGENOM" id="CLU_539801_0_0_1"/>
<keyword evidence="3" id="KW-1185">Reference proteome</keyword>
<reference key="2">
    <citation type="submission" date="2011-04" db="EMBL/GenBank/DDBJ databases">
        <title>High-quality genome sequence of Pichia pastoris CBS 7435.</title>
        <authorList>
            <person name="Kueberl A."/>
            <person name="Schneider J."/>
            <person name="Thallinger G.G."/>
            <person name="Anderl I."/>
            <person name="Wibberg D."/>
            <person name="Hajek T."/>
            <person name="Jaenicke S."/>
            <person name="Brinkrolf K."/>
            <person name="Goesmann A."/>
            <person name="Szczepanowski R."/>
            <person name="Puehler A."/>
            <person name="Schwab H."/>
            <person name="Glieder A."/>
            <person name="Pichler H."/>
        </authorList>
    </citation>
    <scope>NUCLEOTIDE SEQUENCE</scope>
    <source>
        <strain>CBS 7435</strain>
    </source>
</reference>
<reference evidence="2 3" key="1">
    <citation type="journal article" date="2011" name="J. Biotechnol.">
        <title>High-quality genome sequence of Pichia pastoris CBS7435.</title>
        <authorList>
            <person name="Kuberl A."/>
            <person name="Schneider J."/>
            <person name="Thallinger G.G."/>
            <person name="Anderl I."/>
            <person name="Wibberg D."/>
            <person name="Hajek T."/>
            <person name="Jaenicke S."/>
            <person name="Brinkrolf K."/>
            <person name="Goesmann A."/>
            <person name="Szczepanowski R."/>
            <person name="Puhler A."/>
            <person name="Schwab H."/>
            <person name="Glieder A."/>
            <person name="Pichler H."/>
        </authorList>
    </citation>
    <scope>NUCLEOTIDE SEQUENCE [LARGE SCALE GENOMIC DNA]</scope>
    <source>
        <strain evidence="3">ATCC 76273 / CBS 7435 / CECT 11047 / NRRL Y-11430 / Wegner 21-1</strain>
    </source>
</reference>
<dbReference type="EMBL" id="FR839630">
    <property type="protein sequence ID" value="CCA40100.1"/>
    <property type="molecule type" value="Genomic_DNA"/>
</dbReference>